<evidence type="ECO:0000313" key="8">
    <source>
        <dbReference type="Proteomes" id="UP001249851"/>
    </source>
</evidence>
<reference evidence="7" key="1">
    <citation type="journal article" date="2023" name="G3 (Bethesda)">
        <title>Whole genome assembly and annotation of the endangered Caribbean coral Acropora cervicornis.</title>
        <authorList>
            <person name="Selwyn J.D."/>
            <person name="Vollmer S.V."/>
        </authorList>
    </citation>
    <scope>NUCLEOTIDE SEQUENCE</scope>
    <source>
        <strain evidence="7">K2</strain>
    </source>
</reference>
<dbReference type="GO" id="GO:0007076">
    <property type="term" value="P:mitotic chromosome condensation"/>
    <property type="evidence" value="ECO:0007669"/>
    <property type="project" value="TreeGrafter"/>
</dbReference>
<reference evidence="7" key="2">
    <citation type="journal article" date="2023" name="Science">
        <title>Genomic signatures of disease resistance in endangered staghorn corals.</title>
        <authorList>
            <person name="Vollmer S.V."/>
            <person name="Selwyn J.D."/>
            <person name="Despard B.A."/>
            <person name="Roesel C.L."/>
        </authorList>
    </citation>
    <scope>NUCLEOTIDE SEQUENCE</scope>
    <source>
        <strain evidence="7">K2</strain>
    </source>
</reference>
<feature type="compositionally biased region" description="Basic and acidic residues" evidence="5">
    <location>
        <begin position="1"/>
        <end position="18"/>
    </location>
</feature>
<dbReference type="GO" id="GO:0005634">
    <property type="term" value="C:nucleus"/>
    <property type="evidence" value="ECO:0007669"/>
    <property type="project" value="UniProtKB-SubCell"/>
</dbReference>
<evidence type="ECO:0000256" key="3">
    <source>
        <dbReference type="ARBA" id="ARBA00022840"/>
    </source>
</evidence>
<accession>A0AAD9Q719</accession>
<sequence length="501" mass="57697">MERWERYLAPKMKDKMAEDAPSNEQAKEKEDRMDTETAAAETNPARLMITKIVNENFKSYAGIQELGPFHKNFSSIVGPNGSGKSNVIDAMLFVFGYRSKMIRTKKVSQLIHNSENHQNVQSCTVSVHFQKIIDLAGDEFQVVPGSEFVVSRTARKDNSSDYHVNGRKVPFKEVARLLKDCGIDLDHNRFLILQLNRVKAVEKEKDELEGSKNEAMEYINMENSITKQRNVLFQRYIHECTVNEQKAVENRDVIKRGYDELAKELKEFTDKKNVLVKDHKKAAKKYDEVAKVAEETRKKFGAYERDDVKYREDIKHLKQNHKKLQKNLQKEKEKLEELHNVPERSQTDLKQLETKKTDLEGKRKVEEEKLAEVMSGLKSETEGLQTEKEEKEAELMELNKVVNAAKSELDVAKSELEIYKSKHEGVLNQLKEAKDNLERSLETREQRKSEIQTLQLELPELQKRLAKTEADLLKALEGEKKASEERASSGGPHAAKGIREN</sequence>
<organism evidence="7 8">
    <name type="scientific">Acropora cervicornis</name>
    <name type="common">Staghorn coral</name>
    <dbReference type="NCBI Taxonomy" id="6130"/>
    <lineage>
        <taxon>Eukaryota</taxon>
        <taxon>Metazoa</taxon>
        <taxon>Cnidaria</taxon>
        <taxon>Anthozoa</taxon>
        <taxon>Hexacorallia</taxon>
        <taxon>Scleractinia</taxon>
        <taxon>Astrocoeniina</taxon>
        <taxon>Acroporidae</taxon>
        <taxon>Acropora</taxon>
    </lineage>
</organism>
<dbReference type="EMBL" id="JARQWQ010000059">
    <property type="protein sequence ID" value="KAK2555967.1"/>
    <property type="molecule type" value="Genomic_DNA"/>
</dbReference>
<evidence type="ECO:0000256" key="2">
    <source>
        <dbReference type="ARBA" id="ARBA00022741"/>
    </source>
</evidence>
<keyword evidence="8" id="KW-1185">Reference proteome</keyword>
<dbReference type="SUPFAM" id="SSF52540">
    <property type="entry name" value="P-loop containing nucleoside triphosphate hydrolases"/>
    <property type="match status" value="1"/>
</dbReference>
<keyword evidence="2" id="KW-0547">Nucleotide-binding</keyword>
<evidence type="ECO:0000256" key="1">
    <source>
        <dbReference type="ARBA" id="ARBA00004123"/>
    </source>
</evidence>
<keyword evidence="3" id="KW-0067">ATP-binding</keyword>
<dbReference type="GO" id="GO:0000796">
    <property type="term" value="C:condensin complex"/>
    <property type="evidence" value="ECO:0007669"/>
    <property type="project" value="TreeGrafter"/>
</dbReference>
<keyword evidence="4" id="KW-0539">Nucleus</keyword>
<name>A0AAD9Q719_ACRCE</name>
<dbReference type="PANTHER" id="PTHR18937">
    <property type="entry name" value="STRUCTURAL MAINTENANCE OF CHROMOSOMES SMC FAMILY MEMBER"/>
    <property type="match status" value="1"/>
</dbReference>
<comment type="caution">
    <text evidence="7">The sequence shown here is derived from an EMBL/GenBank/DDBJ whole genome shotgun (WGS) entry which is preliminary data.</text>
</comment>
<gene>
    <name evidence="7" type="ORF">P5673_022253</name>
</gene>
<feature type="domain" description="RecF/RecN/SMC N-terminal" evidence="6">
    <location>
        <begin position="48"/>
        <end position="186"/>
    </location>
</feature>
<feature type="compositionally biased region" description="Basic and acidic residues" evidence="5">
    <location>
        <begin position="476"/>
        <end position="487"/>
    </location>
</feature>
<dbReference type="Gene3D" id="3.40.50.300">
    <property type="entry name" value="P-loop containing nucleotide triphosphate hydrolases"/>
    <property type="match status" value="1"/>
</dbReference>
<feature type="region of interest" description="Disordered" evidence="5">
    <location>
        <begin position="340"/>
        <end position="367"/>
    </location>
</feature>
<feature type="compositionally biased region" description="Basic and acidic residues" evidence="5">
    <location>
        <begin position="25"/>
        <end position="35"/>
    </location>
</feature>
<evidence type="ECO:0000256" key="4">
    <source>
        <dbReference type="ARBA" id="ARBA00023242"/>
    </source>
</evidence>
<proteinExistence type="predicted"/>
<evidence type="ECO:0000313" key="7">
    <source>
        <dbReference type="EMBL" id="KAK2555967.1"/>
    </source>
</evidence>
<dbReference type="AlphaFoldDB" id="A0AAD9Q719"/>
<comment type="subcellular location">
    <subcellularLocation>
        <location evidence="1">Nucleus</location>
    </subcellularLocation>
</comment>
<dbReference type="PANTHER" id="PTHR18937:SF172">
    <property type="entry name" value="STRUCTURAL MAINTENANCE OF CHROMOSOMES PROTEIN"/>
    <property type="match status" value="1"/>
</dbReference>
<dbReference type="Proteomes" id="UP001249851">
    <property type="component" value="Unassembled WGS sequence"/>
</dbReference>
<feature type="region of interest" description="Disordered" evidence="5">
    <location>
        <begin position="476"/>
        <end position="501"/>
    </location>
</feature>
<protein>
    <submittedName>
        <fullName evidence="7">Structural maintenance of chromosomes protein 4</fullName>
    </submittedName>
</protein>
<evidence type="ECO:0000259" key="6">
    <source>
        <dbReference type="Pfam" id="PF02463"/>
    </source>
</evidence>
<dbReference type="InterPro" id="IPR027417">
    <property type="entry name" value="P-loop_NTPase"/>
</dbReference>
<evidence type="ECO:0000256" key="5">
    <source>
        <dbReference type="SAM" id="MobiDB-lite"/>
    </source>
</evidence>
<dbReference type="GO" id="GO:0005524">
    <property type="term" value="F:ATP binding"/>
    <property type="evidence" value="ECO:0007669"/>
    <property type="project" value="UniProtKB-KW"/>
</dbReference>
<dbReference type="Pfam" id="PF02463">
    <property type="entry name" value="SMC_N"/>
    <property type="match status" value="1"/>
</dbReference>
<feature type="region of interest" description="Disordered" evidence="5">
    <location>
        <begin position="1"/>
        <end position="39"/>
    </location>
</feature>
<dbReference type="InterPro" id="IPR003395">
    <property type="entry name" value="RecF/RecN/SMC_N"/>
</dbReference>